<dbReference type="InterPro" id="IPR004965">
    <property type="entry name" value="Paralemmin"/>
</dbReference>
<organism evidence="12 13">
    <name type="scientific">Anguilla anguilla</name>
    <name type="common">European freshwater eel</name>
    <name type="synonym">Muraena anguilla</name>
    <dbReference type="NCBI Taxonomy" id="7936"/>
    <lineage>
        <taxon>Eukaryota</taxon>
        <taxon>Metazoa</taxon>
        <taxon>Chordata</taxon>
        <taxon>Craniata</taxon>
        <taxon>Vertebrata</taxon>
        <taxon>Euteleostomi</taxon>
        <taxon>Actinopterygii</taxon>
        <taxon>Neopterygii</taxon>
        <taxon>Teleostei</taxon>
        <taxon>Anguilliformes</taxon>
        <taxon>Anguillidae</taxon>
        <taxon>Anguilla</taxon>
    </lineage>
</organism>
<evidence type="ECO:0000313" key="12">
    <source>
        <dbReference type="EMBL" id="KAG5847384.1"/>
    </source>
</evidence>
<evidence type="ECO:0000256" key="6">
    <source>
        <dbReference type="ARBA" id="ARBA00023018"/>
    </source>
</evidence>
<dbReference type="AlphaFoldDB" id="A0A9D3ME85"/>
<feature type="compositionally biased region" description="Polar residues" evidence="11">
    <location>
        <begin position="316"/>
        <end position="341"/>
    </location>
</feature>
<keyword evidence="7 10" id="KW-0175">Coiled coil</keyword>
<evidence type="ECO:0000256" key="9">
    <source>
        <dbReference type="ARBA" id="ARBA00040857"/>
    </source>
</evidence>
<evidence type="ECO:0000313" key="13">
    <source>
        <dbReference type="Proteomes" id="UP001044222"/>
    </source>
</evidence>
<feature type="region of interest" description="Disordered" evidence="11">
    <location>
        <begin position="247"/>
        <end position="288"/>
    </location>
</feature>
<keyword evidence="5" id="KW-0963">Cytoplasm</keyword>
<feature type="compositionally biased region" description="Polar residues" evidence="11">
    <location>
        <begin position="436"/>
        <end position="456"/>
    </location>
</feature>
<keyword evidence="13" id="KW-1185">Reference proteome</keyword>
<dbReference type="PANTHER" id="PTHR46881:SF1">
    <property type="entry name" value="PALMDELPHIN"/>
    <property type="match status" value="1"/>
</dbReference>
<name>A0A9D3ME85_ANGAN</name>
<evidence type="ECO:0000256" key="5">
    <source>
        <dbReference type="ARBA" id="ARBA00022490"/>
    </source>
</evidence>
<comment type="caution">
    <text evidence="12">The sequence shown here is derived from an EMBL/GenBank/DDBJ whole genome shotgun (WGS) entry which is preliminary data.</text>
</comment>
<dbReference type="GO" id="GO:0016020">
    <property type="term" value="C:membrane"/>
    <property type="evidence" value="ECO:0007669"/>
    <property type="project" value="InterPro"/>
</dbReference>
<dbReference type="GO" id="GO:0005737">
    <property type="term" value="C:cytoplasm"/>
    <property type="evidence" value="ECO:0007669"/>
    <property type="project" value="UniProtKB-SubCell"/>
</dbReference>
<evidence type="ECO:0000256" key="2">
    <source>
        <dbReference type="ARBA" id="ARBA00004496"/>
    </source>
</evidence>
<keyword evidence="8" id="KW-0966">Cell projection</keyword>
<evidence type="ECO:0000256" key="3">
    <source>
        <dbReference type="ARBA" id="ARBA00004552"/>
    </source>
</evidence>
<evidence type="ECO:0000256" key="1">
    <source>
        <dbReference type="ARBA" id="ARBA00004279"/>
    </source>
</evidence>
<gene>
    <name evidence="12" type="ORF">ANANG_G00125470</name>
</gene>
<dbReference type="PANTHER" id="PTHR46881">
    <property type="entry name" value="PALMDELPHIN"/>
    <property type="match status" value="1"/>
</dbReference>
<evidence type="ECO:0000256" key="10">
    <source>
        <dbReference type="SAM" id="Coils"/>
    </source>
</evidence>
<protein>
    <recommendedName>
        <fullName evidence="9">Palmdelphin</fullName>
    </recommendedName>
</protein>
<feature type="region of interest" description="Disordered" evidence="11">
    <location>
        <begin position="429"/>
        <end position="456"/>
    </location>
</feature>
<proteinExistence type="inferred from homology"/>
<feature type="region of interest" description="Disordered" evidence="11">
    <location>
        <begin position="300"/>
        <end position="341"/>
    </location>
</feature>
<comment type="similarity">
    <text evidence="4">Belongs to the paralemmin family.</text>
</comment>
<dbReference type="EMBL" id="JAFIRN010000006">
    <property type="protein sequence ID" value="KAG5847384.1"/>
    <property type="molecule type" value="Genomic_DNA"/>
</dbReference>
<evidence type="ECO:0000256" key="4">
    <source>
        <dbReference type="ARBA" id="ARBA00005756"/>
    </source>
</evidence>
<reference evidence="12" key="1">
    <citation type="submission" date="2021-01" db="EMBL/GenBank/DDBJ databases">
        <title>A chromosome-scale assembly of European eel, Anguilla anguilla.</title>
        <authorList>
            <person name="Henkel C."/>
            <person name="Jong-Raadsen S.A."/>
            <person name="Dufour S."/>
            <person name="Weltzien F.-A."/>
            <person name="Palstra A.P."/>
            <person name="Pelster B."/>
            <person name="Spaink H.P."/>
            <person name="Van Den Thillart G.E."/>
            <person name="Jansen H."/>
            <person name="Zahm M."/>
            <person name="Klopp C."/>
            <person name="Cedric C."/>
            <person name="Louis A."/>
            <person name="Berthelot C."/>
            <person name="Parey E."/>
            <person name="Roest Crollius H."/>
            <person name="Montfort J."/>
            <person name="Robinson-Rechavi M."/>
            <person name="Bucao C."/>
            <person name="Bouchez O."/>
            <person name="Gislard M."/>
            <person name="Lluch J."/>
            <person name="Milhes M."/>
            <person name="Lampietro C."/>
            <person name="Lopez Roques C."/>
            <person name="Donnadieu C."/>
            <person name="Braasch I."/>
            <person name="Desvignes T."/>
            <person name="Postlethwait J."/>
            <person name="Bobe J."/>
            <person name="Guiguen Y."/>
            <person name="Dirks R."/>
        </authorList>
    </citation>
    <scope>NUCLEOTIDE SEQUENCE</scope>
    <source>
        <strain evidence="12">Tag_6206</strain>
        <tissue evidence="12">Liver</tissue>
    </source>
</reference>
<dbReference type="Pfam" id="PF03285">
    <property type="entry name" value="Paralemmin"/>
    <property type="match status" value="2"/>
</dbReference>
<evidence type="ECO:0000256" key="11">
    <source>
        <dbReference type="SAM" id="MobiDB-lite"/>
    </source>
</evidence>
<keyword evidence="6" id="KW-0770">Synapse</keyword>
<sequence>MEEAQLLKERLQAITEKRKIQEDIAKKRTEIDEEKLKLQYLKKKALREQWLQDGLSVQSSQELEARRLQAQGHQQQARLLQINIQRMEQEVEALERQEMVISKNEGFILKRLKAIEKSPEDIIKEAKADVKKEPAQGVYSAIPYIPKSYKSPNLKKQKSTDLEVKDSTKKSLFAMEINVQKDLRTGESQVLSTAAVTDREFQQKGIKVYDDGRKSIYALGSEGQVLPNKVDNLTPAEVEELLRKATVRKSKAGQEHHEPSSYSSRKKFEPGQASQGLHGLQEPHQRTPPELCYMRSEGEARPLAPHVPRPTRGRPDTTNGCSHFSNGYETGSTKNGQNSRQAPYLEHREDYRLAPFEDSKCRSRKSAIAHSDNSKVSVLNATPINMDSTEPVTMIFMGYQRVDDPDEGNQQGLGYEGAIRAELVVIDDEDDESHDPQWSHQPDGNHAYSNLGTGIE</sequence>
<evidence type="ECO:0000256" key="8">
    <source>
        <dbReference type="ARBA" id="ARBA00023273"/>
    </source>
</evidence>
<dbReference type="GO" id="GO:0043197">
    <property type="term" value="C:dendritic spine"/>
    <property type="evidence" value="ECO:0007669"/>
    <property type="project" value="UniProtKB-SubCell"/>
</dbReference>
<feature type="coiled-coil region" evidence="10">
    <location>
        <begin position="17"/>
        <end position="44"/>
    </location>
</feature>
<feature type="coiled-coil region" evidence="10">
    <location>
        <begin position="70"/>
        <end position="104"/>
    </location>
</feature>
<dbReference type="GO" id="GO:0008360">
    <property type="term" value="P:regulation of cell shape"/>
    <property type="evidence" value="ECO:0007669"/>
    <property type="project" value="InterPro"/>
</dbReference>
<accession>A0A9D3ME85</accession>
<evidence type="ECO:0000256" key="7">
    <source>
        <dbReference type="ARBA" id="ARBA00023054"/>
    </source>
</evidence>
<comment type="subcellular location">
    <subcellularLocation>
        <location evidence="1">Cell projection</location>
        <location evidence="1">Dendrite</location>
    </subcellularLocation>
    <subcellularLocation>
        <location evidence="3">Cell projection</location>
        <location evidence="3">Dendritic spine</location>
    </subcellularLocation>
    <subcellularLocation>
        <location evidence="2">Cytoplasm</location>
    </subcellularLocation>
</comment>
<dbReference type="Proteomes" id="UP001044222">
    <property type="component" value="Chromosome 6"/>
</dbReference>